<dbReference type="GO" id="GO:0005829">
    <property type="term" value="C:cytosol"/>
    <property type="evidence" value="ECO:0007669"/>
    <property type="project" value="TreeGrafter"/>
</dbReference>
<dbReference type="InterPro" id="IPR036412">
    <property type="entry name" value="HAD-like_sf"/>
</dbReference>
<dbReference type="GO" id="GO:0006281">
    <property type="term" value="P:DNA repair"/>
    <property type="evidence" value="ECO:0007669"/>
    <property type="project" value="TreeGrafter"/>
</dbReference>
<dbReference type="InterPro" id="IPR023214">
    <property type="entry name" value="HAD_sf"/>
</dbReference>
<sequence length="292" mass="31154">MSHDTSPALTALGIRITDGTQVTISGPDGVSASYAMPHWSGPPGPPTAIFMDLDGTTLRSEQFWIDILEATARAAGGNDIRLRAEDRILLQGAPTRTHLAHIMRRYALDASLTELAATYEQVCEALYFTRSIPALAAEISLEPGFGEVRDWARRHDVPLILVTNGNERKAGVGLEVIAHHLACASGSEVCDGVWCAPMRSSWLRPFGANAGKPHPWPYLEAATRGAQLDPTALRHAVAVDDSAAGVCSIRLAGIRSVGFASGNIRGTGAHVFCDHIVDSLFGLLTLLDELTA</sequence>
<dbReference type="Gene3D" id="3.40.50.1000">
    <property type="entry name" value="HAD superfamily/HAD-like"/>
    <property type="match status" value="1"/>
</dbReference>
<protein>
    <submittedName>
        <fullName evidence="1">Beta-phosphoglucomutase-like phosphatase (HAD superfamily)</fullName>
    </submittedName>
</protein>
<dbReference type="RefSeq" id="WP_184791431.1">
    <property type="nucleotide sequence ID" value="NZ_BONT01000069.1"/>
</dbReference>
<comment type="caution">
    <text evidence="1">The sequence shown here is derived from an EMBL/GenBank/DDBJ whole genome shotgun (WGS) entry which is preliminary data.</text>
</comment>
<keyword evidence="2" id="KW-1185">Reference proteome</keyword>
<dbReference type="SFLD" id="SFLDS00003">
    <property type="entry name" value="Haloacid_Dehalogenase"/>
    <property type="match status" value="1"/>
</dbReference>
<dbReference type="GO" id="GO:0008967">
    <property type="term" value="F:phosphoglycolate phosphatase activity"/>
    <property type="evidence" value="ECO:0007669"/>
    <property type="project" value="TreeGrafter"/>
</dbReference>
<reference evidence="1 2" key="1">
    <citation type="submission" date="2020-08" db="EMBL/GenBank/DDBJ databases">
        <title>Genomic Encyclopedia of Type Strains, Phase IV (KMG-IV): sequencing the most valuable type-strain genomes for metagenomic binning, comparative biology and taxonomic classification.</title>
        <authorList>
            <person name="Goeker M."/>
        </authorList>
    </citation>
    <scope>NUCLEOTIDE SEQUENCE [LARGE SCALE GENOMIC DNA]</scope>
    <source>
        <strain evidence="1 2">YIM 65646</strain>
    </source>
</reference>
<dbReference type="InterPro" id="IPR050155">
    <property type="entry name" value="HAD-like_hydrolase_sf"/>
</dbReference>
<dbReference type="SFLD" id="SFLDG01129">
    <property type="entry name" value="C1.5:_HAD__Beta-PGM__Phosphata"/>
    <property type="match status" value="1"/>
</dbReference>
<dbReference type="SUPFAM" id="SSF56784">
    <property type="entry name" value="HAD-like"/>
    <property type="match status" value="1"/>
</dbReference>
<proteinExistence type="predicted"/>
<dbReference type="EMBL" id="JACHGT010000017">
    <property type="protein sequence ID" value="MBB6038653.1"/>
    <property type="molecule type" value="Genomic_DNA"/>
</dbReference>
<dbReference type="PANTHER" id="PTHR43434">
    <property type="entry name" value="PHOSPHOGLYCOLATE PHOSPHATASE"/>
    <property type="match status" value="1"/>
</dbReference>
<dbReference type="PANTHER" id="PTHR43434:SF1">
    <property type="entry name" value="PHOSPHOGLYCOLATE PHOSPHATASE"/>
    <property type="match status" value="1"/>
</dbReference>
<dbReference type="Proteomes" id="UP000548476">
    <property type="component" value="Unassembled WGS sequence"/>
</dbReference>
<evidence type="ECO:0000313" key="1">
    <source>
        <dbReference type="EMBL" id="MBB6038653.1"/>
    </source>
</evidence>
<dbReference type="Pfam" id="PF00702">
    <property type="entry name" value="Hydrolase"/>
    <property type="match status" value="1"/>
</dbReference>
<gene>
    <name evidence="1" type="ORF">HNR73_006539</name>
</gene>
<organism evidence="1 2">
    <name type="scientific">Phytomonospora endophytica</name>
    <dbReference type="NCBI Taxonomy" id="714109"/>
    <lineage>
        <taxon>Bacteria</taxon>
        <taxon>Bacillati</taxon>
        <taxon>Actinomycetota</taxon>
        <taxon>Actinomycetes</taxon>
        <taxon>Micromonosporales</taxon>
        <taxon>Micromonosporaceae</taxon>
        <taxon>Phytomonospora</taxon>
    </lineage>
</organism>
<dbReference type="Gene3D" id="1.10.150.240">
    <property type="entry name" value="Putative phosphatase, domain 2"/>
    <property type="match status" value="1"/>
</dbReference>
<dbReference type="AlphaFoldDB" id="A0A841FV60"/>
<dbReference type="InterPro" id="IPR023198">
    <property type="entry name" value="PGP-like_dom2"/>
</dbReference>
<name>A0A841FV60_9ACTN</name>
<accession>A0A841FV60</accession>
<evidence type="ECO:0000313" key="2">
    <source>
        <dbReference type="Proteomes" id="UP000548476"/>
    </source>
</evidence>